<gene>
    <name evidence="1" type="ORF">LCGC14_0970670</name>
</gene>
<dbReference type="EMBL" id="LAZR01003568">
    <property type="protein sequence ID" value="KKN16950.1"/>
    <property type="molecule type" value="Genomic_DNA"/>
</dbReference>
<name>A0A0F9NBU0_9ZZZZ</name>
<organism evidence="1">
    <name type="scientific">marine sediment metagenome</name>
    <dbReference type="NCBI Taxonomy" id="412755"/>
    <lineage>
        <taxon>unclassified sequences</taxon>
        <taxon>metagenomes</taxon>
        <taxon>ecological metagenomes</taxon>
    </lineage>
</organism>
<protein>
    <submittedName>
        <fullName evidence="1">Uncharacterized protein</fullName>
    </submittedName>
</protein>
<proteinExistence type="predicted"/>
<accession>A0A0F9NBU0</accession>
<evidence type="ECO:0000313" key="1">
    <source>
        <dbReference type="EMBL" id="KKN16950.1"/>
    </source>
</evidence>
<dbReference type="AlphaFoldDB" id="A0A0F9NBU0"/>
<sequence>MSNEKYIEATCPECGAKFKYVRCGYRPVTCNRKECVFAHAHPEIKKARRPFGGRDSL</sequence>
<reference evidence="1" key="1">
    <citation type="journal article" date="2015" name="Nature">
        <title>Complex archaea that bridge the gap between prokaryotes and eukaryotes.</title>
        <authorList>
            <person name="Spang A."/>
            <person name="Saw J.H."/>
            <person name="Jorgensen S.L."/>
            <person name="Zaremba-Niedzwiedzka K."/>
            <person name="Martijn J."/>
            <person name="Lind A.E."/>
            <person name="van Eijk R."/>
            <person name="Schleper C."/>
            <person name="Guy L."/>
            <person name="Ettema T.J."/>
        </authorList>
    </citation>
    <scope>NUCLEOTIDE SEQUENCE</scope>
</reference>
<comment type="caution">
    <text evidence="1">The sequence shown here is derived from an EMBL/GenBank/DDBJ whole genome shotgun (WGS) entry which is preliminary data.</text>
</comment>